<dbReference type="Pfam" id="PF25209">
    <property type="entry name" value="Phage_capsid_4"/>
    <property type="match status" value="1"/>
</dbReference>
<feature type="compositionally biased region" description="Basic and acidic residues" evidence="1">
    <location>
        <begin position="1"/>
        <end position="12"/>
    </location>
</feature>
<reference evidence="2" key="1">
    <citation type="submission" date="2018-12" db="EMBL/GenBank/DDBJ databases">
        <title>Novel natural products biosynthetic potential of the class Ktedonobacteria.</title>
        <authorList>
            <person name="Zheng Y."/>
            <person name="Saitou A."/>
            <person name="Wang C.M."/>
            <person name="Toyoda A."/>
            <person name="Minakuchi Y."/>
            <person name="Sekiguchi Y."/>
            <person name="Ueda K."/>
            <person name="Takano H."/>
            <person name="Sakai Y."/>
            <person name="Yokota A."/>
            <person name="Yabe S."/>
        </authorList>
    </citation>
    <scope>NUCLEOTIDE SEQUENCE</scope>
    <source>
        <strain evidence="2">A3-2</strain>
    </source>
</reference>
<feature type="compositionally biased region" description="Polar residues" evidence="1">
    <location>
        <begin position="15"/>
        <end position="29"/>
    </location>
</feature>
<name>A0A455T7G5_9CHLR</name>
<feature type="region of interest" description="Disordered" evidence="1">
    <location>
        <begin position="212"/>
        <end position="267"/>
    </location>
</feature>
<organism evidence="2">
    <name type="scientific">Thermogemmatispora argillosa</name>
    <dbReference type="NCBI Taxonomy" id="2045280"/>
    <lineage>
        <taxon>Bacteria</taxon>
        <taxon>Bacillati</taxon>
        <taxon>Chloroflexota</taxon>
        <taxon>Ktedonobacteria</taxon>
        <taxon>Thermogemmatisporales</taxon>
        <taxon>Thermogemmatisporaceae</taxon>
        <taxon>Thermogemmatispora</taxon>
    </lineage>
</organism>
<accession>A0A455T7G5</accession>
<evidence type="ECO:0000256" key="1">
    <source>
        <dbReference type="SAM" id="MobiDB-lite"/>
    </source>
</evidence>
<evidence type="ECO:0008006" key="3">
    <source>
        <dbReference type="Google" id="ProtNLM"/>
    </source>
</evidence>
<gene>
    <name evidence="2" type="ORF">KTA_32230</name>
</gene>
<sequence length="724" mass="80066">MLTEQQRPDHPLEPTLSQESGKAGPSSTLERGPIRIDGFIREEQDLSQQDSRRDLLVTAIRGGASLNGYYYSEAILQRLAILLDNAHAYVDHAPNDSESRARSVRDIVGFYRTPRYVPPTASEPGRVDATLHILESADWLWRLIREACALGQPNLIGLSIDIYGTWQLRESQDGSRPLREVISVSTLNSCDIVTRPSAGGGIRRILHDYPSNQQADAPVPSAPASIANPRGLPMSDAQINTPLNTVGPINDPQHSQAPSPSNLSGPIHEQAEVTSAPNFEALLQELRLERARLTLEQRLQEVHLPEVVKQHLRRRYEGRIFEVAELDEAIAEQRHILAELVTAGLVRDHGYTRPEISEQITEAEKIQAAFDRMFDLEIDTSRLGNIRGFTSIREAYARVTGDPSVSGFSERSLLGQIRIGEHAPLMRISEGDLTTASFSYLLGTSMNKRLLKDYQAWPAEWQKFCTIVPIKDFKQQTRVRLGAFGSLSTVAEDTAYTTLSLTDTAATYVPMKRGNLVTISRETIINDDLMAIRQIPTKLAVAAAYTLAEFVYGFLSGNPTIYDGSPLFTTGNPHNNLGNAALSTAAMQAGVTAMREQTNFAGKRIGLRPRYLVVPPELEWTAMIATRSAGIPGSPNNDINPMMGYVTPIVSPQLTSPTQWFLVADPREVDTIEIGFVGGQVNPVLFIQDQPLYGLNFTQDVISYKIRHEYGGAVVDYRGLYRGI</sequence>
<dbReference type="EMBL" id="AP019377">
    <property type="protein sequence ID" value="BBH95024.1"/>
    <property type="molecule type" value="Genomic_DNA"/>
</dbReference>
<protein>
    <recommendedName>
        <fullName evidence="3">Bacteriophage Mu GpT domain-containing protein</fullName>
    </recommendedName>
</protein>
<feature type="region of interest" description="Disordered" evidence="1">
    <location>
        <begin position="1"/>
        <end position="33"/>
    </location>
</feature>
<dbReference type="AlphaFoldDB" id="A0A455T7G5"/>
<evidence type="ECO:0000313" key="2">
    <source>
        <dbReference type="EMBL" id="BBH95024.1"/>
    </source>
</evidence>
<feature type="compositionally biased region" description="Polar residues" evidence="1">
    <location>
        <begin position="252"/>
        <end position="264"/>
    </location>
</feature>
<proteinExistence type="predicted"/>